<evidence type="ECO:0000313" key="1">
    <source>
        <dbReference type="EMBL" id="GGJ91817.1"/>
    </source>
</evidence>
<comment type="caution">
    <text evidence="1">The sequence shown here is derived from an EMBL/GenBank/DDBJ whole genome shotgun (WGS) entry which is preliminary data.</text>
</comment>
<reference evidence="2" key="1">
    <citation type="journal article" date="2019" name="Int. J. Syst. Evol. Microbiol.">
        <title>The Global Catalogue of Microorganisms (GCM) 10K type strain sequencing project: providing services to taxonomists for standard genome sequencing and annotation.</title>
        <authorList>
            <consortium name="The Broad Institute Genomics Platform"/>
            <consortium name="The Broad Institute Genome Sequencing Center for Infectious Disease"/>
            <person name="Wu L."/>
            <person name="Ma J."/>
        </authorList>
    </citation>
    <scope>NUCLEOTIDE SEQUENCE [LARGE SCALE GENOMIC DNA]</scope>
    <source>
        <strain evidence="2">CGMCC 4.7275</strain>
    </source>
</reference>
<dbReference type="SUPFAM" id="SSF53850">
    <property type="entry name" value="Periplasmic binding protein-like II"/>
    <property type="match status" value="1"/>
</dbReference>
<name>A0ABQ2E332_9ACTN</name>
<accession>A0ABQ2E332</accession>
<sequence>MAATPAPASGGSVEVSLALNPGPLTRPLLDGEITAEGVRWAATALHPSEMFWRQLRFGDFDISEMSLSALLQDVDRGTGDWVGLPVFTTRHICHTDIIVRTGAGVETPADLTGKRVGVPEYQQTSAVWSRGVLADEHGVDPRGITWFMERGAGVSHAAGTGFRPPEGVRVESVPASMSIGSLLAAGELDASLLYLSDSNLVDRSPGRDRLGGRVRRLFDPPAEERARYASATGFRHATHCVVIKSALAARHPWLVLNVYAAFERAKRLVADRARAAIEPWEPVLPAVGDVLPAIGTSDPWPGGLVSGAPMLATLCRYAHEQGITRRLVDPAELFAAQTHDL</sequence>
<dbReference type="Proteomes" id="UP000660265">
    <property type="component" value="Unassembled WGS sequence"/>
</dbReference>
<gene>
    <name evidence="1" type="ORF">GCM10011583_24090</name>
</gene>
<keyword evidence="2" id="KW-1185">Reference proteome</keyword>
<dbReference type="Gene3D" id="3.40.190.10">
    <property type="entry name" value="Periplasmic binding protein-like II"/>
    <property type="match status" value="1"/>
</dbReference>
<dbReference type="RefSeq" id="WP_189107391.1">
    <property type="nucleotide sequence ID" value="NZ_BMMV01000006.1"/>
</dbReference>
<organism evidence="1 2">
    <name type="scientific">Streptomyces camponoticapitis</name>
    <dbReference type="NCBI Taxonomy" id="1616125"/>
    <lineage>
        <taxon>Bacteria</taxon>
        <taxon>Bacillati</taxon>
        <taxon>Actinomycetota</taxon>
        <taxon>Actinomycetes</taxon>
        <taxon>Kitasatosporales</taxon>
        <taxon>Streptomycetaceae</taxon>
        <taxon>Streptomyces</taxon>
    </lineage>
</organism>
<evidence type="ECO:0000313" key="2">
    <source>
        <dbReference type="Proteomes" id="UP000660265"/>
    </source>
</evidence>
<proteinExistence type="predicted"/>
<dbReference type="EMBL" id="BMMV01000006">
    <property type="protein sequence ID" value="GGJ91817.1"/>
    <property type="molecule type" value="Genomic_DNA"/>
</dbReference>
<protein>
    <submittedName>
        <fullName evidence="1">4,5-dihydroxyphthalate decarboxylase</fullName>
    </submittedName>
</protein>